<dbReference type="SUPFAM" id="SSF55154">
    <property type="entry name" value="CYTH-like phosphatases"/>
    <property type="match status" value="1"/>
</dbReference>
<accession>A0A5D3WLI5</accession>
<organism evidence="3 4">
    <name type="scientific">Geothermobacter ehrlichii</name>
    <dbReference type="NCBI Taxonomy" id="213224"/>
    <lineage>
        <taxon>Bacteria</taxon>
        <taxon>Pseudomonadati</taxon>
        <taxon>Thermodesulfobacteriota</taxon>
        <taxon>Desulfuromonadia</taxon>
        <taxon>Desulfuromonadales</taxon>
        <taxon>Geothermobacteraceae</taxon>
        <taxon>Geothermobacter</taxon>
    </lineage>
</organism>
<evidence type="ECO:0000313" key="3">
    <source>
        <dbReference type="EMBL" id="TYO98089.1"/>
    </source>
</evidence>
<evidence type="ECO:0000313" key="4">
    <source>
        <dbReference type="Proteomes" id="UP000324159"/>
    </source>
</evidence>
<sequence length="167" mass="19405">MEKRTEEGMRYEIERKFLVRDDSWRGRDEGVRLRQGYLSVDPERTVRVRLVGDRGWLTIKGASVGSVRPEFEYAIPAAEAASMLEHLCLRPQIEKIRYRIEHAGLLWEVDEFLGENAGLVLAEIELADPRQPVTLPPWIGEEVTDDHRYSNAWLSRHPFRHWGADPN</sequence>
<evidence type="ECO:0000256" key="1">
    <source>
        <dbReference type="PIRSR" id="PIRSR016487-1"/>
    </source>
</evidence>
<dbReference type="CDD" id="cd07891">
    <property type="entry name" value="CYTH-like_CthTTM-like_1"/>
    <property type="match status" value="1"/>
</dbReference>
<dbReference type="PANTHER" id="PTHR40114">
    <property type="entry name" value="SLR0698 PROTEIN"/>
    <property type="match status" value="1"/>
</dbReference>
<evidence type="ECO:0000259" key="2">
    <source>
        <dbReference type="PROSITE" id="PS51707"/>
    </source>
</evidence>
<feature type="active site" description="Proton acceptor" evidence="1">
    <location>
        <position position="37"/>
    </location>
</feature>
<feature type="domain" description="CYTH" evidence="2">
    <location>
        <begin position="10"/>
        <end position="156"/>
    </location>
</feature>
<reference evidence="3 4" key="1">
    <citation type="submission" date="2019-07" db="EMBL/GenBank/DDBJ databases">
        <title>Genomic Encyclopedia of Type Strains, Phase IV (KMG-IV): sequencing the most valuable type-strain genomes for metagenomic binning, comparative biology and taxonomic classification.</title>
        <authorList>
            <person name="Goeker M."/>
        </authorList>
    </citation>
    <scope>NUCLEOTIDE SEQUENCE [LARGE SCALE GENOMIC DNA]</scope>
    <source>
        <strain evidence="3 4">SS015</strain>
    </source>
</reference>
<keyword evidence="4" id="KW-1185">Reference proteome</keyword>
<dbReference type="Proteomes" id="UP000324159">
    <property type="component" value="Unassembled WGS sequence"/>
</dbReference>
<dbReference type="AlphaFoldDB" id="A0A5D3WLI5"/>
<comment type="caution">
    <text evidence="3">The sequence shown here is derived from an EMBL/GenBank/DDBJ whole genome shotgun (WGS) entry which is preliminary data.</text>
</comment>
<dbReference type="InterPro" id="IPR023577">
    <property type="entry name" value="CYTH_domain"/>
</dbReference>
<dbReference type="SMART" id="SM01118">
    <property type="entry name" value="CYTH"/>
    <property type="match status" value="1"/>
</dbReference>
<proteinExistence type="predicted"/>
<dbReference type="InterPro" id="IPR033469">
    <property type="entry name" value="CYTH-like_dom_sf"/>
</dbReference>
<protein>
    <submittedName>
        <fullName evidence="3">Adenylate cyclase</fullName>
    </submittedName>
</protein>
<dbReference type="PIRSF" id="PIRSF016487">
    <property type="entry name" value="CYTH_UCP016487"/>
    <property type="match status" value="1"/>
</dbReference>
<dbReference type="PANTHER" id="PTHR40114:SF1">
    <property type="entry name" value="SLR0698 PROTEIN"/>
    <property type="match status" value="1"/>
</dbReference>
<dbReference type="InterPro" id="IPR012042">
    <property type="entry name" value="NeuTTM/CthTTM-like"/>
</dbReference>
<dbReference type="PROSITE" id="PS51707">
    <property type="entry name" value="CYTH"/>
    <property type="match status" value="1"/>
</dbReference>
<dbReference type="Pfam" id="PF01928">
    <property type="entry name" value="CYTH"/>
    <property type="match status" value="1"/>
</dbReference>
<dbReference type="EMBL" id="VNIB01000008">
    <property type="protein sequence ID" value="TYO98089.1"/>
    <property type="molecule type" value="Genomic_DNA"/>
</dbReference>
<name>A0A5D3WLI5_9BACT</name>
<gene>
    <name evidence="3" type="ORF">EDC39_10826</name>
</gene>
<dbReference type="Gene3D" id="2.40.320.10">
    <property type="entry name" value="Hypothetical Protein Pfu-838710-001"/>
    <property type="match status" value="1"/>
</dbReference>